<dbReference type="Pfam" id="PF00293">
    <property type="entry name" value="NUDIX"/>
    <property type="match status" value="1"/>
</dbReference>
<dbReference type="PANTHER" id="PTHR43046:SF16">
    <property type="entry name" value="ADP-RIBOSE PYROPHOSPHATASE YJHB-RELATED"/>
    <property type="match status" value="1"/>
</dbReference>
<evidence type="ECO:0000256" key="1">
    <source>
        <dbReference type="ARBA" id="ARBA00001946"/>
    </source>
</evidence>
<dbReference type="PROSITE" id="PS51462">
    <property type="entry name" value="NUDIX"/>
    <property type="match status" value="1"/>
</dbReference>
<dbReference type="InterPro" id="IPR000086">
    <property type="entry name" value="NUDIX_hydrolase_dom"/>
</dbReference>
<dbReference type="PROSITE" id="PS00893">
    <property type="entry name" value="NUDIX_BOX"/>
    <property type="match status" value="1"/>
</dbReference>
<comment type="caution">
    <text evidence="6">The sequence shown here is derived from an EMBL/GenBank/DDBJ whole genome shotgun (WGS) entry which is preliminary data.</text>
</comment>
<dbReference type="RefSeq" id="WP_399649125.1">
    <property type="nucleotide sequence ID" value="NZ_JBITYG010000004.1"/>
</dbReference>
<comment type="similarity">
    <text evidence="2 4">Belongs to the Nudix hydrolase family.</text>
</comment>
<proteinExistence type="inferred from homology"/>
<dbReference type="PRINTS" id="PR00502">
    <property type="entry name" value="NUDIXFAMILY"/>
</dbReference>
<organism evidence="6 7">
    <name type="scientific">Streptomyces fildesensis</name>
    <dbReference type="NCBI Taxonomy" id="375757"/>
    <lineage>
        <taxon>Bacteria</taxon>
        <taxon>Bacillati</taxon>
        <taxon>Actinomycetota</taxon>
        <taxon>Actinomycetes</taxon>
        <taxon>Kitasatosporales</taxon>
        <taxon>Streptomycetaceae</taxon>
        <taxon>Streptomyces</taxon>
    </lineage>
</organism>
<evidence type="ECO:0000256" key="4">
    <source>
        <dbReference type="RuleBase" id="RU003476"/>
    </source>
</evidence>
<dbReference type="InterPro" id="IPR015797">
    <property type="entry name" value="NUDIX_hydrolase-like_dom_sf"/>
</dbReference>
<evidence type="ECO:0000256" key="3">
    <source>
        <dbReference type="ARBA" id="ARBA00022801"/>
    </source>
</evidence>
<dbReference type="EMBL" id="JBITYG010000004">
    <property type="protein sequence ID" value="MFI9102027.1"/>
    <property type="molecule type" value="Genomic_DNA"/>
</dbReference>
<evidence type="ECO:0000256" key="2">
    <source>
        <dbReference type="ARBA" id="ARBA00005582"/>
    </source>
</evidence>
<evidence type="ECO:0000259" key="5">
    <source>
        <dbReference type="PROSITE" id="PS51462"/>
    </source>
</evidence>
<feature type="domain" description="Nudix hydrolase" evidence="5">
    <location>
        <begin position="20"/>
        <end position="156"/>
    </location>
</feature>
<sequence>MALPPAADRSGALAPALDSMTLLAAAVIVHDVRKRRVVLLQRGPGAKYCQGKWDLPIGKSDPGEPVTDTAARELREETGLVVDPAALRVAHVIHGAWGVESPNGFLTVVFTTHDWSGEPVNSEPQKHSAVRWFDIDALPGEMVPSTGHALRCVLDDGPRISLHGWQDRTPG</sequence>
<dbReference type="Proteomes" id="UP001614394">
    <property type="component" value="Unassembled WGS sequence"/>
</dbReference>
<name>A0ABW8C830_9ACTN</name>
<dbReference type="InterPro" id="IPR020084">
    <property type="entry name" value="NUDIX_hydrolase_CS"/>
</dbReference>
<accession>A0ABW8C830</accession>
<evidence type="ECO:0000313" key="6">
    <source>
        <dbReference type="EMBL" id="MFI9102027.1"/>
    </source>
</evidence>
<evidence type="ECO:0000313" key="7">
    <source>
        <dbReference type="Proteomes" id="UP001614394"/>
    </source>
</evidence>
<gene>
    <name evidence="6" type="ORF">ACIGXA_16040</name>
</gene>
<dbReference type="PANTHER" id="PTHR43046">
    <property type="entry name" value="GDP-MANNOSE MANNOSYL HYDROLASE"/>
    <property type="match status" value="1"/>
</dbReference>
<dbReference type="SUPFAM" id="SSF55811">
    <property type="entry name" value="Nudix"/>
    <property type="match status" value="1"/>
</dbReference>
<dbReference type="Gene3D" id="3.90.79.10">
    <property type="entry name" value="Nucleoside Triphosphate Pyrophosphohydrolase"/>
    <property type="match status" value="1"/>
</dbReference>
<keyword evidence="7" id="KW-1185">Reference proteome</keyword>
<comment type="cofactor">
    <cofactor evidence="1">
        <name>Mg(2+)</name>
        <dbReference type="ChEBI" id="CHEBI:18420"/>
    </cofactor>
</comment>
<reference evidence="6 7" key="1">
    <citation type="submission" date="2024-10" db="EMBL/GenBank/DDBJ databases">
        <title>The Natural Products Discovery Center: Release of the First 8490 Sequenced Strains for Exploring Actinobacteria Biosynthetic Diversity.</title>
        <authorList>
            <person name="Kalkreuter E."/>
            <person name="Kautsar S.A."/>
            <person name="Yang D."/>
            <person name="Bader C.D."/>
            <person name="Teijaro C.N."/>
            <person name="Fluegel L."/>
            <person name="Davis C.M."/>
            <person name="Simpson J.R."/>
            <person name="Lauterbach L."/>
            <person name="Steele A.D."/>
            <person name="Gui C."/>
            <person name="Meng S."/>
            <person name="Li G."/>
            <person name="Viehrig K."/>
            <person name="Ye F."/>
            <person name="Su P."/>
            <person name="Kiefer A.F."/>
            <person name="Nichols A."/>
            <person name="Cepeda A.J."/>
            <person name="Yan W."/>
            <person name="Fan B."/>
            <person name="Jiang Y."/>
            <person name="Adhikari A."/>
            <person name="Zheng C.-J."/>
            <person name="Schuster L."/>
            <person name="Cowan T.M."/>
            <person name="Smanski M.J."/>
            <person name="Chevrette M.G."/>
            <person name="De Carvalho L.P.S."/>
            <person name="Shen B."/>
        </authorList>
    </citation>
    <scope>NUCLEOTIDE SEQUENCE [LARGE SCALE GENOMIC DNA]</scope>
    <source>
        <strain evidence="6 7">NPDC053399</strain>
    </source>
</reference>
<keyword evidence="3 4" id="KW-0378">Hydrolase</keyword>
<protein>
    <submittedName>
        <fullName evidence="6">NUDIX domain-containing protein</fullName>
    </submittedName>
</protein>
<dbReference type="InterPro" id="IPR020476">
    <property type="entry name" value="Nudix_hydrolase"/>
</dbReference>